<dbReference type="InterPro" id="IPR029044">
    <property type="entry name" value="Nucleotide-diphossugar_trans"/>
</dbReference>
<comment type="caution">
    <text evidence="1">The sequence shown here is derived from an EMBL/GenBank/DDBJ whole genome shotgun (WGS) entry which is preliminary data.</text>
</comment>
<gene>
    <name evidence="1" type="ORF">S01H1_03751</name>
</gene>
<evidence type="ECO:0000313" key="1">
    <source>
        <dbReference type="EMBL" id="GAF79882.1"/>
    </source>
</evidence>
<dbReference type="AlphaFoldDB" id="X0SVC4"/>
<proteinExistence type="predicted"/>
<name>X0SVC4_9ZZZZ</name>
<dbReference type="EMBL" id="BARS01002020">
    <property type="protein sequence ID" value="GAF79882.1"/>
    <property type="molecule type" value="Genomic_DNA"/>
</dbReference>
<dbReference type="Gene3D" id="3.90.550.10">
    <property type="entry name" value="Spore Coat Polysaccharide Biosynthesis Protein SpsA, Chain A"/>
    <property type="match status" value="1"/>
</dbReference>
<sequence>MFDLIVTPVTNKFLLVMKLYDKIRHQLGEHTQDTITFINNGSKDGLSPAAFHAHNRIRYIGSNKRIYENILVNHAITERGDINDYVLFLQPNVQISIDYFKNIRKVITDNPEVDVFLGRVDNKLKKSGKVGIDPRLKKFNALVKSNSGALLKNFPPVREKTLETDEKATDISILTLLSKNKTETEIPAQKVSADFTSRLEEPSDAQFAKGSESILSARLEATSLVTKNGSDEKCRAVMSDKICQCGKCVEKDTIKSFYSDADCQIKKFNINLFNISKFYMPNNLIIKKECLYKMGLLEIDSV</sequence>
<feature type="non-terminal residue" evidence="1">
    <location>
        <position position="302"/>
    </location>
</feature>
<organism evidence="1">
    <name type="scientific">marine sediment metagenome</name>
    <dbReference type="NCBI Taxonomy" id="412755"/>
    <lineage>
        <taxon>unclassified sequences</taxon>
        <taxon>metagenomes</taxon>
        <taxon>ecological metagenomes</taxon>
    </lineage>
</organism>
<dbReference type="SUPFAM" id="SSF53448">
    <property type="entry name" value="Nucleotide-diphospho-sugar transferases"/>
    <property type="match status" value="1"/>
</dbReference>
<accession>X0SVC4</accession>
<protein>
    <submittedName>
        <fullName evidence="1">Uncharacterized protein</fullName>
    </submittedName>
</protein>
<reference evidence="1" key="1">
    <citation type="journal article" date="2014" name="Front. Microbiol.">
        <title>High frequency of phylogenetically diverse reductive dehalogenase-homologous genes in deep subseafloor sedimentary metagenomes.</title>
        <authorList>
            <person name="Kawai M."/>
            <person name="Futagami T."/>
            <person name="Toyoda A."/>
            <person name="Takaki Y."/>
            <person name="Nishi S."/>
            <person name="Hori S."/>
            <person name="Arai W."/>
            <person name="Tsubouchi T."/>
            <person name="Morono Y."/>
            <person name="Uchiyama I."/>
            <person name="Ito T."/>
            <person name="Fujiyama A."/>
            <person name="Inagaki F."/>
            <person name="Takami H."/>
        </authorList>
    </citation>
    <scope>NUCLEOTIDE SEQUENCE</scope>
    <source>
        <strain evidence="1">Expedition CK06-06</strain>
    </source>
</reference>